<keyword evidence="3" id="KW-0813">Transport</keyword>
<name>A0A0R2AXT7_9LACO</name>
<keyword evidence="4 8" id="KW-0812">Transmembrane</keyword>
<keyword evidence="5 8" id="KW-1133">Transmembrane helix</keyword>
<evidence type="ECO:0000256" key="4">
    <source>
        <dbReference type="ARBA" id="ARBA00022692"/>
    </source>
</evidence>
<keyword evidence="12" id="KW-1185">Reference proteome</keyword>
<evidence type="ECO:0000313" key="11">
    <source>
        <dbReference type="EMBL" id="KRM71282.1"/>
    </source>
</evidence>
<dbReference type="SUPFAM" id="SSF160240">
    <property type="entry name" value="Cation efflux protein cytoplasmic domain-like"/>
    <property type="match status" value="1"/>
</dbReference>
<feature type="transmembrane region" description="Helical" evidence="8">
    <location>
        <begin position="132"/>
        <end position="153"/>
    </location>
</feature>
<evidence type="ECO:0000259" key="10">
    <source>
        <dbReference type="Pfam" id="PF16916"/>
    </source>
</evidence>
<dbReference type="NCBIfam" id="TIGR01297">
    <property type="entry name" value="CDF"/>
    <property type="match status" value="1"/>
</dbReference>
<dbReference type="Proteomes" id="UP000051672">
    <property type="component" value="Unassembled WGS sequence"/>
</dbReference>
<evidence type="ECO:0000259" key="9">
    <source>
        <dbReference type="Pfam" id="PF01545"/>
    </source>
</evidence>
<evidence type="ECO:0000313" key="12">
    <source>
        <dbReference type="Proteomes" id="UP000051672"/>
    </source>
</evidence>
<dbReference type="AlphaFoldDB" id="A0A0R2AXT7"/>
<evidence type="ECO:0000256" key="6">
    <source>
        <dbReference type="ARBA" id="ARBA00023065"/>
    </source>
</evidence>
<dbReference type="GO" id="GO:0005886">
    <property type="term" value="C:plasma membrane"/>
    <property type="evidence" value="ECO:0007669"/>
    <property type="project" value="TreeGrafter"/>
</dbReference>
<evidence type="ECO:0000256" key="8">
    <source>
        <dbReference type="SAM" id="Phobius"/>
    </source>
</evidence>
<evidence type="ECO:0000256" key="5">
    <source>
        <dbReference type="ARBA" id="ARBA00022989"/>
    </source>
</evidence>
<keyword evidence="6" id="KW-0406">Ion transport</keyword>
<dbReference type="InterPro" id="IPR050681">
    <property type="entry name" value="CDF/SLC30A"/>
</dbReference>
<feature type="transmembrane region" description="Helical" evidence="8">
    <location>
        <begin position="165"/>
        <end position="191"/>
    </location>
</feature>
<dbReference type="Gene3D" id="1.20.1510.10">
    <property type="entry name" value="Cation efflux protein transmembrane domain"/>
    <property type="match status" value="1"/>
</dbReference>
<gene>
    <name evidence="11" type="ORF">FC34_GL001761</name>
</gene>
<reference evidence="11 12" key="1">
    <citation type="journal article" date="2015" name="Genome Announc.">
        <title>Expanding the biotechnology potential of lactobacilli through comparative genomics of 213 strains and associated genera.</title>
        <authorList>
            <person name="Sun Z."/>
            <person name="Harris H.M."/>
            <person name="McCann A."/>
            <person name="Guo C."/>
            <person name="Argimon S."/>
            <person name="Zhang W."/>
            <person name="Yang X."/>
            <person name="Jeffery I.B."/>
            <person name="Cooney J.C."/>
            <person name="Kagawa T.F."/>
            <person name="Liu W."/>
            <person name="Song Y."/>
            <person name="Salvetti E."/>
            <person name="Wrobel A."/>
            <person name="Rasinkangas P."/>
            <person name="Parkhill J."/>
            <person name="Rea M.C."/>
            <person name="O'Sullivan O."/>
            <person name="Ritari J."/>
            <person name="Douillard F.P."/>
            <person name="Paul Ross R."/>
            <person name="Yang R."/>
            <person name="Briner A.E."/>
            <person name="Felis G.E."/>
            <person name="de Vos W.M."/>
            <person name="Barrangou R."/>
            <person name="Klaenhammer T.R."/>
            <person name="Caufield P.W."/>
            <person name="Cui Y."/>
            <person name="Zhang H."/>
            <person name="O'Toole P.W."/>
        </authorList>
    </citation>
    <scope>NUCLEOTIDE SEQUENCE [LARGE SCALE GENOMIC DNA]</scope>
    <source>
        <strain evidence="11 12">DSM 23927</strain>
    </source>
</reference>
<feature type="transmembrane region" description="Helical" evidence="8">
    <location>
        <begin position="197"/>
        <end position="214"/>
    </location>
</feature>
<comment type="caution">
    <text evidence="11">The sequence shown here is derived from an EMBL/GenBank/DDBJ whole genome shotgun (WGS) entry which is preliminary data.</text>
</comment>
<feature type="transmembrane region" description="Helical" evidence="8">
    <location>
        <begin position="98"/>
        <end position="120"/>
    </location>
</feature>
<sequence length="313" mass="34084">MLLLTFVYEFGSMNAEEEVVFVEKIQPNQAFKWGICLNIVYIIAEVGFGLLIGSMALVADALHNLSDVLGLGIAWGADWLGKLRPTLKRTYGFKSSSILAALINAVFLLIAMGAIIVEAITRFGNEQPVQGVTVMIVAGVGIVVNGVTAWLFHRGQQKDLNIRGAFLHMAADAGVSLGVVIAGGLITLTHWEWLDPLVSILVALIVVISTWSLLRDALNLAMAAVPNGISTSAVEEVIEHYPTVEKCHDLHIWALSTTDVALTVHLTRATSANNDRFLEELSQKLRQEFGVTHVTIQVEYGDYQALQATDNTY</sequence>
<dbReference type="PANTHER" id="PTHR11562:SF17">
    <property type="entry name" value="RE54080P-RELATED"/>
    <property type="match status" value="1"/>
</dbReference>
<dbReference type="SUPFAM" id="SSF161111">
    <property type="entry name" value="Cation efflux protein transmembrane domain-like"/>
    <property type="match status" value="1"/>
</dbReference>
<dbReference type="Pfam" id="PF16916">
    <property type="entry name" value="ZT_dimer"/>
    <property type="match status" value="1"/>
</dbReference>
<feature type="transmembrane region" description="Helical" evidence="8">
    <location>
        <begin position="39"/>
        <end position="59"/>
    </location>
</feature>
<evidence type="ECO:0000256" key="1">
    <source>
        <dbReference type="ARBA" id="ARBA00004141"/>
    </source>
</evidence>
<dbReference type="GO" id="GO:0005385">
    <property type="term" value="F:zinc ion transmembrane transporter activity"/>
    <property type="evidence" value="ECO:0007669"/>
    <property type="project" value="TreeGrafter"/>
</dbReference>
<dbReference type="InterPro" id="IPR002524">
    <property type="entry name" value="Cation_efflux"/>
</dbReference>
<proteinExistence type="inferred from homology"/>
<organism evidence="11 12">
    <name type="scientific">Lacticaseibacillus brantae DSM 23927</name>
    <dbReference type="NCBI Taxonomy" id="1423727"/>
    <lineage>
        <taxon>Bacteria</taxon>
        <taxon>Bacillati</taxon>
        <taxon>Bacillota</taxon>
        <taxon>Bacilli</taxon>
        <taxon>Lactobacillales</taxon>
        <taxon>Lactobacillaceae</taxon>
        <taxon>Lacticaseibacillus</taxon>
    </lineage>
</organism>
<dbReference type="Pfam" id="PF01545">
    <property type="entry name" value="Cation_efflux"/>
    <property type="match status" value="1"/>
</dbReference>
<accession>A0A0R2AXT7</accession>
<comment type="subcellular location">
    <subcellularLocation>
        <location evidence="1">Membrane</location>
        <topology evidence="1">Multi-pass membrane protein</topology>
    </subcellularLocation>
</comment>
<feature type="domain" description="Cation efflux protein cytoplasmic" evidence="10">
    <location>
        <begin position="227"/>
        <end position="299"/>
    </location>
</feature>
<dbReference type="PANTHER" id="PTHR11562">
    <property type="entry name" value="CATION EFFLUX PROTEIN/ ZINC TRANSPORTER"/>
    <property type="match status" value="1"/>
</dbReference>
<feature type="domain" description="Cation efflux protein transmembrane" evidence="9">
    <location>
        <begin position="35"/>
        <end position="218"/>
    </location>
</feature>
<keyword evidence="7 8" id="KW-0472">Membrane</keyword>
<protein>
    <submittedName>
        <fullName evidence="11">Co Zn Cd efflux system component</fullName>
    </submittedName>
</protein>
<dbReference type="PATRIC" id="fig|1423727.3.peg.1786"/>
<dbReference type="InterPro" id="IPR027469">
    <property type="entry name" value="Cation_efflux_TMD_sf"/>
</dbReference>
<dbReference type="InterPro" id="IPR027470">
    <property type="entry name" value="Cation_efflux_CTD"/>
</dbReference>
<dbReference type="InterPro" id="IPR058533">
    <property type="entry name" value="Cation_efflux_TM"/>
</dbReference>
<dbReference type="EMBL" id="AYZQ01000005">
    <property type="protein sequence ID" value="KRM71282.1"/>
    <property type="molecule type" value="Genomic_DNA"/>
</dbReference>
<evidence type="ECO:0000256" key="2">
    <source>
        <dbReference type="ARBA" id="ARBA00008873"/>
    </source>
</evidence>
<dbReference type="InterPro" id="IPR036837">
    <property type="entry name" value="Cation_efflux_CTD_sf"/>
</dbReference>
<comment type="similarity">
    <text evidence="2">Belongs to the cation diffusion facilitator (CDF) transporter (TC 2.A.4) family. SLC30A subfamily.</text>
</comment>
<evidence type="ECO:0000256" key="3">
    <source>
        <dbReference type="ARBA" id="ARBA00022448"/>
    </source>
</evidence>
<evidence type="ECO:0000256" key="7">
    <source>
        <dbReference type="ARBA" id="ARBA00023136"/>
    </source>
</evidence>